<dbReference type="InterPro" id="IPR019734">
    <property type="entry name" value="TPR_rpt"/>
</dbReference>
<feature type="repeat" description="TPR" evidence="1">
    <location>
        <begin position="201"/>
        <end position="234"/>
    </location>
</feature>
<evidence type="ECO:0000313" key="6">
    <source>
        <dbReference type="Proteomes" id="UP000027341"/>
    </source>
</evidence>
<keyword evidence="2" id="KW-0175">Coiled coil</keyword>
<keyword evidence="4" id="KW-0732">Signal</keyword>
<feature type="coiled-coil region" evidence="2">
    <location>
        <begin position="129"/>
        <end position="163"/>
    </location>
</feature>
<organism evidence="5 6">
    <name type="scientific">Hydrogenovibrio marinus</name>
    <dbReference type="NCBI Taxonomy" id="28885"/>
    <lineage>
        <taxon>Bacteria</taxon>
        <taxon>Pseudomonadati</taxon>
        <taxon>Pseudomonadota</taxon>
        <taxon>Gammaproteobacteria</taxon>
        <taxon>Thiotrichales</taxon>
        <taxon>Piscirickettsiaceae</taxon>
        <taxon>Hydrogenovibrio</taxon>
    </lineage>
</organism>
<evidence type="ECO:0000256" key="1">
    <source>
        <dbReference type="PROSITE-ProRule" id="PRU00339"/>
    </source>
</evidence>
<evidence type="ECO:0000256" key="3">
    <source>
        <dbReference type="SAM" id="Phobius"/>
    </source>
</evidence>
<protein>
    <submittedName>
        <fullName evidence="5">Uncharacterized protein</fullName>
    </submittedName>
</protein>
<feature type="chain" id="PRO_5001635888" evidence="4">
    <location>
        <begin position="20"/>
        <end position="297"/>
    </location>
</feature>
<feature type="signal peptide" evidence="4">
    <location>
        <begin position="1"/>
        <end position="19"/>
    </location>
</feature>
<evidence type="ECO:0000256" key="4">
    <source>
        <dbReference type="SAM" id="SignalP"/>
    </source>
</evidence>
<dbReference type="NCBIfam" id="NF047558">
    <property type="entry name" value="TPR_END_plus"/>
    <property type="match status" value="1"/>
</dbReference>
<dbReference type="EMBL" id="JMIU01000001">
    <property type="protein sequence ID" value="KDN95923.1"/>
    <property type="molecule type" value="Genomic_DNA"/>
</dbReference>
<dbReference type="Pfam" id="PF13431">
    <property type="entry name" value="TPR_17"/>
    <property type="match status" value="1"/>
</dbReference>
<dbReference type="SUPFAM" id="SSF48452">
    <property type="entry name" value="TPR-like"/>
    <property type="match status" value="1"/>
</dbReference>
<dbReference type="STRING" id="28885.EI16_06440"/>
<evidence type="ECO:0000256" key="2">
    <source>
        <dbReference type="SAM" id="Coils"/>
    </source>
</evidence>
<comment type="caution">
    <text evidence="5">The sequence shown here is derived from an EMBL/GenBank/DDBJ whole genome shotgun (WGS) entry which is preliminary data.</text>
</comment>
<reference evidence="5 6" key="1">
    <citation type="submission" date="2014-04" db="EMBL/GenBank/DDBJ databases">
        <title>Draft genome sequence of Hydrogenovibrio marinus MH-110, a model organism for aerobic H2 metabolism.</title>
        <authorList>
            <person name="Cha H.J."/>
            <person name="Jo B.H."/>
            <person name="Hwang B.H."/>
        </authorList>
    </citation>
    <scope>NUCLEOTIDE SEQUENCE [LARGE SCALE GENOMIC DNA]</scope>
    <source>
        <strain evidence="5 6">MH-110</strain>
    </source>
</reference>
<sequence>MCQVGGVLALLLMAQPVFAEDTAAKPEASQEAKMEQTVDKLKAPLYTPFIERYVLDDLKQLRIDMNHLQVNMTKQVTDRELTATNRAVSYATDTVTYFFYLIAGISSVLLLVGWTSLKDVKERVHNFADTKVNKVISEYEQRLAKLEEELNHKSVGIQSAQKRLTRYEDIHSLWLKAAQEQVPTRRLDLYDQILRLDRDNAEALTYKADVVLEMNEPQWAINLCQQALEIDPDNSHAFYQLAGAYALLNQPHDAIVNLELSLKDTEGMVDQVLKDPIFEGLSENAEFKELLKRKGVV</sequence>
<dbReference type="Gene3D" id="1.25.40.10">
    <property type="entry name" value="Tetratricopeptide repeat domain"/>
    <property type="match status" value="1"/>
</dbReference>
<keyword evidence="3" id="KW-0812">Transmembrane</keyword>
<name>A0A066ZQ27_HYDMR</name>
<keyword evidence="3" id="KW-1133">Transmembrane helix</keyword>
<dbReference type="SMART" id="SM00028">
    <property type="entry name" value="TPR"/>
    <property type="match status" value="2"/>
</dbReference>
<keyword evidence="3" id="KW-0472">Membrane</keyword>
<gene>
    <name evidence="5" type="ORF">EI16_06440</name>
</gene>
<proteinExistence type="predicted"/>
<evidence type="ECO:0000313" key="5">
    <source>
        <dbReference type="EMBL" id="KDN95923.1"/>
    </source>
</evidence>
<keyword evidence="1" id="KW-0802">TPR repeat</keyword>
<dbReference type="Proteomes" id="UP000027341">
    <property type="component" value="Unassembled WGS sequence"/>
</dbReference>
<dbReference type="AlphaFoldDB" id="A0A066ZQ27"/>
<accession>A0A066ZQ27</accession>
<keyword evidence="6" id="KW-1185">Reference proteome</keyword>
<dbReference type="InterPro" id="IPR011990">
    <property type="entry name" value="TPR-like_helical_dom_sf"/>
</dbReference>
<feature type="transmembrane region" description="Helical" evidence="3">
    <location>
        <begin position="97"/>
        <end position="117"/>
    </location>
</feature>
<dbReference type="PROSITE" id="PS50005">
    <property type="entry name" value="TPR"/>
    <property type="match status" value="1"/>
</dbReference>